<keyword evidence="1" id="KW-0812">Transmembrane</keyword>
<keyword evidence="1" id="KW-1133">Transmembrane helix</keyword>
<reference evidence="2 3" key="1">
    <citation type="submission" date="2017-05" db="EMBL/GenBank/DDBJ databases">
        <title>The Genome Sequence of Enterococcus faecium 6F2_DIV0138.</title>
        <authorList>
            <consortium name="The Broad Institute Genomics Platform"/>
            <consortium name="The Broad Institute Genomic Center for Infectious Diseases"/>
            <person name="Earl A."/>
            <person name="Manson A."/>
            <person name="Schwartman J."/>
            <person name="Gilmore M."/>
            <person name="Abouelleil A."/>
            <person name="Cao P."/>
            <person name="Chapman S."/>
            <person name="Cusick C."/>
            <person name="Shea T."/>
            <person name="Young S."/>
            <person name="Neafsey D."/>
            <person name="Nusbaum C."/>
            <person name="Birren B."/>
        </authorList>
    </citation>
    <scope>NUCLEOTIDE SEQUENCE [LARGE SCALE GENOMIC DNA]</scope>
    <source>
        <strain evidence="2 3">6F2_DIV0138</strain>
    </source>
</reference>
<proteinExistence type="predicted"/>
<sequence>MSEKQQAEKTQTEKLCLIISSIALILSVVSLLNIAVIMGRMEKEEPLPIEWHDGEVGAIRRVGYE</sequence>
<comment type="caution">
    <text evidence="2">The sequence shown here is derived from an EMBL/GenBank/DDBJ whole genome shotgun (WGS) entry which is preliminary data.</text>
</comment>
<evidence type="ECO:0000256" key="1">
    <source>
        <dbReference type="SAM" id="Phobius"/>
    </source>
</evidence>
<organism evidence="2 3">
    <name type="scientific">Enterococcus faecium</name>
    <name type="common">Streptococcus faecium</name>
    <dbReference type="NCBI Taxonomy" id="1352"/>
    <lineage>
        <taxon>Bacteria</taxon>
        <taxon>Bacillati</taxon>
        <taxon>Bacillota</taxon>
        <taxon>Bacilli</taxon>
        <taxon>Lactobacillales</taxon>
        <taxon>Enterococcaceae</taxon>
        <taxon>Enterococcus</taxon>
    </lineage>
</organism>
<accession>A0AB73N2N7</accession>
<dbReference type="EMBL" id="NGLB01000001">
    <property type="protein sequence ID" value="OTN99151.1"/>
    <property type="molecule type" value="Genomic_DNA"/>
</dbReference>
<keyword evidence="1" id="KW-0472">Membrane</keyword>
<gene>
    <name evidence="2" type="ORF">A5804_000637</name>
</gene>
<feature type="transmembrane region" description="Helical" evidence="1">
    <location>
        <begin position="15"/>
        <end position="38"/>
    </location>
</feature>
<evidence type="ECO:0000313" key="2">
    <source>
        <dbReference type="EMBL" id="OTN99151.1"/>
    </source>
</evidence>
<dbReference type="RefSeq" id="WP_086324544.1">
    <property type="nucleotide sequence ID" value="NZ_NGLB01000001.1"/>
</dbReference>
<protein>
    <submittedName>
        <fullName evidence="2">Uncharacterized protein</fullName>
    </submittedName>
</protein>
<dbReference type="Proteomes" id="UP000194737">
    <property type="component" value="Unassembled WGS sequence"/>
</dbReference>
<name>A0AB73N2N7_ENTFC</name>
<dbReference type="AlphaFoldDB" id="A0AB73N2N7"/>
<evidence type="ECO:0000313" key="3">
    <source>
        <dbReference type="Proteomes" id="UP000194737"/>
    </source>
</evidence>